<dbReference type="Gene3D" id="3.90.660.20">
    <property type="entry name" value="Protoporphyrinogen oxidase, mitochondrial, domain 2"/>
    <property type="match status" value="1"/>
</dbReference>
<comment type="subcellular location">
    <subcellularLocation>
        <location evidence="6">Cytoplasm</location>
    </subcellularLocation>
</comment>
<evidence type="ECO:0000256" key="6">
    <source>
        <dbReference type="RuleBase" id="RU364052"/>
    </source>
</evidence>
<evidence type="ECO:0000313" key="9">
    <source>
        <dbReference type="Proteomes" id="UP000184164"/>
    </source>
</evidence>
<evidence type="ECO:0000259" key="7">
    <source>
        <dbReference type="Pfam" id="PF01593"/>
    </source>
</evidence>
<evidence type="ECO:0000256" key="1">
    <source>
        <dbReference type="ARBA" id="ARBA00001974"/>
    </source>
</evidence>
<dbReference type="UniPathway" id="UPA00252"/>
<dbReference type="PRINTS" id="PR00419">
    <property type="entry name" value="ADXRDTASE"/>
</dbReference>
<dbReference type="Gene3D" id="3.50.50.60">
    <property type="entry name" value="FAD/NAD(P)-binding domain"/>
    <property type="match status" value="1"/>
</dbReference>
<organism evidence="8 9">
    <name type="scientific">Mariniphaga anaerophila</name>
    <dbReference type="NCBI Taxonomy" id="1484053"/>
    <lineage>
        <taxon>Bacteria</taxon>
        <taxon>Pseudomonadati</taxon>
        <taxon>Bacteroidota</taxon>
        <taxon>Bacteroidia</taxon>
        <taxon>Marinilabiliales</taxon>
        <taxon>Prolixibacteraceae</taxon>
        <taxon>Mariniphaga</taxon>
    </lineage>
</organism>
<comment type="similarity">
    <text evidence="6">Belongs to the protoporphyrinogen/coproporphyrinogen oxidase family. Coproporphyrinogen III oxidase subfamily.</text>
</comment>
<evidence type="ECO:0000256" key="5">
    <source>
        <dbReference type="ARBA" id="ARBA00023133"/>
    </source>
</evidence>
<dbReference type="EMBL" id="FQUM01000006">
    <property type="protein sequence ID" value="SHF58449.1"/>
    <property type="molecule type" value="Genomic_DNA"/>
</dbReference>
<gene>
    <name evidence="8" type="ORF">SAMN05444274_106274</name>
</gene>
<dbReference type="Proteomes" id="UP000184164">
    <property type="component" value="Unassembled WGS sequence"/>
</dbReference>
<dbReference type="AlphaFoldDB" id="A0A1M5CUQ2"/>
<dbReference type="PANTHER" id="PTHR42923:SF3">
    <property type="entry name" value="PROTOPORPHYRINOGEN OXIDASE"/>
    <property type="match status" value="1"/>
</dbReference>
<evidence type="ECO:0000256" key="2">
    <source>
        <dbReference type="ARBA" id="ARBA00022630"/>
    </source>
</evidence>
<dbReference type="EC" id="1.3.3.15" evidence="6"/>
<dbReference type="InterPro" id="IPR036188">
    <property type="entry name" value="FAD/NAD-bd_sf"/>
</dbReference>
<dbReference type="NCBIfam" id="TIGR00562">
    <property type="entry name" value="proto_IX_ox"/>
    <property type="match status" value="1"/>
</dbReference>
<keyword evidence="6" id="KW-0963">Cytoplasm</keyword>
<keyword evidence="2 6" id="KW-0285">Flavoprotein</keyword>
<dbReference type="InterPro" id="IPR004572">
    <property type="entry name" value="Protoporphyrinogen_oxidase"/>
</dbReference>
<dbReference type="Pfam" id="PF01593">
    <property type="entry name" value="Amino_oxidase"/>
    <property type="match status" value="1"/>
</dbReference>
<dbReference type="Gene3D" id="1.10.3110.10">
    <property type="entry name" value="protoporphyrinogen ix oxidase, domain 3"/>
    <property type="match status" value="1"/>
</dbReference>
<keyword evidence="3 6" id="KW-0274">FAD</keyword>
<dbReference type="PANTHER" id="PTHR42923">
    <property type="entry name" value="PROTOPORPHYRINOGEN OXIDASE"/>
    <property type="match status" value="1"/>
</dbReference>
<dbReference type="SUPFAM" id="SSF54373">
    <property type="entry name" value="FAD-linked reductases, C-terminal domain"/>
    <property type="match status" value="1"/>
</dbReference>
<dbReference type="InterPro" id="IPR002937">
    <property type="entry name" value="Amino_oxidase"/>
</dbReference>
<dbReference type="GO" id="GO:0005737">
    <property type="term" value="C:cytoplasm"/>
    <property type="evidence" value="ECO:0007669"/>
    <property type="project" value="UniProtKB-SubCell"/>
</dbReference>
<sequence>MEDKENIRVAIAGAGLTGLTTAFYLKKAGIPFVVFEKEDRPGGVIQTHHENGFTFESGPNSGILSKPEVVELLEELQHECTLEVADDAAEARWIWKNNRWVPLPSGLVSGISTPLFSFPDKLRLLGEPFRKKGTNPNESLAQLVLRRMGKSFLNYAIDPFILGIYSGDPGRLVTQYAFPKLYNLEQNYGSFIGGALKKAKEPKSERDKKATKEIFSVKGGLSNMIHALATNVGEENIRLNSNNLSFAQKGSKFLCSQSSEEFSHVISTTGGYALPELFPFLEKEKLGSITQMEYSKVIQVSVGFNNWHGIPLNAFGGLVPFIEQRKILGALFLSSFFKDKAPEKGALLSVFLGGIRRPEIAELSDEKIVEIVRTELTEMFHLKKFEPDLLKIFRYSHAIPQYGFESEEKLKTIETLEKQHPGLILAGNIRDGIGIADRINQGRTVAAKIANIEHE</sequence>
<keyword evidence="5 6" id="KW-0350">Heme biosynthesis</keyword>
<dbReference type="InterPro" id="IPR050464">
    <property type="entry name" value="Zeta_carotene_desat/Oxidored"/>
</dbReference>
<dbReference type="GO" id="GO:0006783">
    <property type="term" value="P:heme biosynthetic process"/>
    <property type="evidence" value="ECO:0007669"/>
    <property type="project" value="UniProtKB-UniRule"/>
</dbReference>
<feature type="domain" description="Amine oxidase" evidence="7">
    <location>
        <begin position="16"/>
        <end position="449"/>
    </location>
</feature>
<proteinExistence type="inferred from homology"/>
<comment type="pathway">
    <text evidence="6">Porphyrin-containing compound metabolism; protoheme biosynthesis.</text>
</comment>
<dbReference type="RefSeq" id="WP_073002528.1">
    <property type="nucleotide sequence ID" value="NZ_FQUM01000006.1"/>
</dbReference>
<keyword evidence="4 6" id="KW-0560">Oxidoreductase</keyword>
<name>A0A1M5CUQ2_9BACT</name>
<keyword evidence="9" id="KW-1185">Reference proteome</keyword>
<dbReference type="GO" id="GO:0004729">
    <property type="term" value="F:oxygen-dependent protoporphyrinogen oxidase activity"/>
    <property type="evidence" value="ECO:0007669"/>
    <property type="project" value="UniProtKB-UniRule"/>
</dbReference>
<comment type="catalytic activity">
    <reaction evidence="6">
        <text>coproporphyrinogen III + 3 O2 = coproporphyrin III + 3 H2O2</text>
        <dbReference type="Rhea" id="RHEA:43436"/>
        <dbReference type="ChEBI" id="CHEBI:15379"/>
        <dbReference type="ChEBI" id="CHEBI:16240"/>
        <dbReference type="ChEBI" id="CHEBI:57309"/>
        <dbReference type="ChEBI" id="CHEBI:131725"/>
        <dbReference type="EC" id="1.3.3.15"/>
    </reaction>
</comment>
<evidence type="ECO:0000256" key="3">
    <source>
        <dbReference type="ARBA" id="ARBA00022827"/>
    </source>
</evidence>
<comment type="cofactor">
    <cofactor evidence="1 6">
        <name>FAD</name>
        <dbReference type="ChEBI" id="CHEBI:57692"/>
    </cofactor>
</comment>
<dbReference type="OrthoDB" id="9805195at2"/>
<comment type="function">
    <text evidence="6">Involved in coproporphyrin-dependent heme b biosynthesis. Catalyzes the oxidation of coproporphyrinogen III to coproporphyrin III.</text>
</comment>
<reference evidence="8 9" key="1">
    <citation type="submission" date="2016-11" db="EMBL/GenBank/DDBJ databases">
        <authorList>
            <person name="Jaros S."/>
            <person name="Januszkiewicz K."/>
            <person name="Wedrychowicz H."/>
        </authorList>
    </citation>
    <scope>NUCLEOTIDE SEQUENCE [LARGE SCALE GENOMIC DNA]</scope>
    <source>
        <strain evidence="8 9">DSM 26910</strain>
    </source>
</reference>
<accession>A0A1M5CUQ2</accession>
<evidence type="ECO:0000256" key="4">
    <source>
        <dbReference type="ARBA" id="ARBA00023002"/>
    </source>
</evidence>
<dbReference type="SUPFAM" id="SSF51905">
    <property type="entry name" value="FAD/NAD(P)-binding domain"/>
    <property type="match status" value="1"/>
</dbReference>
<evidence type="ECO:0000313" key="8">
    <source>
        <dbReference type="EMBL" id="SHF58449.1"/>
    </source>
</evidence>
<dbReference type="STRING" id="1484053.SAMN05444274_106274"/>
<protein>
    <recommendedName>
        <fullName evidence="6">Coproporphyrinogen III oxidase</fullName>
        <ecNumber evidence="6">1.3.3.15</ecNumber>
    </recommendedName>
</protein>